<dbReference type="InterPro" id="IPR017208">
    <property type="entry name" value="UCP037442_abhydr"/>
</dbReference>
<gene>
    <name evidence="2" type="ORF">Csp_A09790</name>
</gene>
<evidence type="ECO:0000259" key="1">
    <source>
        <dbReference type="Pfam" id="PF12697"/>
    </source>
</evidence>
<dbReference type="AlphaFoldDB" id="C9YA28"/>
<accession>C9YA28</accession>
<protein>
    <recommendedName>
        <fullName evidence="1">AB hydrolase-1 domain-containing protein</fullName>
    </recommendedName>
</protein>
<feature type="domain" description="AB hydrolase-1" evidence="1">
    <location>
        <begin position="46"/>
        <end position="249"/>
    </location>
</feature>
<dbReference type="ESTHER" id="9burk-c9ya28">
    <property type="family name" value="UCP037442"/>
</dbReference>
<evidence type="ECO:0000313" key="2">
    <source>
        <dbReference type="EMBL" id="CBA28970.1"/>
    </source>
</evidence>
<dbReference type="SUPFAM" id="SSF53474">
    <property type="entry name" value="alpha/beta-Hydrolases"/>
    <property type="match status" value="1"/>
</dbReference>
<reference evidence="2" key="1">
    <citation type="journal article" date="2010" name="Nature">
        <title>The dynamic genome of Hydra.</title>
        <authorList>
            <person name="Chapman J.A."/>
            <person name="Kirkness E.F."/>
            <person name="Simakov O."/>
            <person name="Hampson S.E."/>
            <person name="Mitros T."/>
            <person name="Weinmaier T."/>
            <person name="Rattei T."/>
            <person name="Balasubramanian P.G."/>
            <person name="Borman J."/>
            <person name="Busam D."/>
            <person name="Disbennett K."/>
            <person name="Pfannkoch C."/>
            <person name="Sumin N."/>
            <person name="Sutton G."/>
            <person name="Viswanathan L."/>
            <person name="Walenz B."/>
            <person name="Goodstein D.M."/>
            <person name="Hellsten U."/>
            <person name="Kawashima T."/>
            <person name="Prochnik S.E."/>
            <person name="Putnam N.H."/>
            <person name="Shu S."/>
            <person name="Blumberg B."/>
            <person name="Dana C.E."/>
            <person name="Gee L."/>
            <person name="Kibler D.F."/>
            <person name="Law L."/>
            <person name="Lindgens D."/>
            <person name="Martinez D.E."/>
            <person name="Peng J."/>
            <person name="Wigge P.A."/>
            <person name="Bertulat B."/>
            <person name="Guder C."/>
            <person name="Nakamura Y."/>
            <person name="Ozbek S."/>
            <person name="Watanabe H."/>
            <person name="Khalturin K."/>
            <person name="Hemmrich G."/>
            <person name="Franke A."/>
            <person name="Augustin R."/>
            <person name="Fraune S."/>
            <person name="Hayakawa E."/>
            <person name="Hayakawa S."/>
            <person name="Hirose M."/>
            <person name="Hwang J."/>
            <person name="Ikeo K."/>
            <person name="Nishimiya-Fujisawa C."/>
            <person name="Ogura A."/>
            <person name="Takahashi T."/>
            <person name="Steinmetz P.R."/>
            <person name="Zhang X."/>
            <person name="Aufschnaiter R."/>
            <person name="Eder M.K."/>
            <person name="Gorny A.K."/>
            <person name="Salvenmoser W."/>
            <person name="Heimberg A.M."/>
            <person name="Wheeler B.M."/>
            <person name="Peterson K.J."/>
            <person name="Boettger A."/>
            <person name="Tischler P."/>
            <person name="Wolf A."/>
            <person name="Gojobori T."/>
            <person name="Remington K.A."/>
            <person name="Strausberg R.L."/>
            <person name="Venter J."/>
            <person name="Technau U."/>
            <person name="Hobmayer B."/>
            <person name="Bosch T.C."/>
            <person name="Holstein T.W."/>
            <person name="Fujisawa T."/>
            <person name="Bode H.R."/>
            <person name="David C.N."/>
            <person name="Rokhsar D.S."/>
            <person name="Steele R.E."/>
        </authorList>
    </citation>
    <scope>NUCLEOTIDE SEQUENCE</scope>
</reference>
<dbReference type="PIRSF" id="PIRSF037442">
    <property type="entry name" value="UCP037442_abhydr"/>
    <property type="match status" value="1"/>
</dbReference>
<dbReference type="Pfam" id="PF12697">
    <property type="entry name" value="Abhydrolase_6"/>
    <property type="match status" value="1"/>
</dbReference>
<dbReference type="InterPro" id="IPR000073">
    <property type="entry name" value="AB_hydrolase_1"/>
</dbReference>
<organism evidence="2">
    <name type="scientific">Curvibacter symbiont subsp. Hydra magnipapillata</name>
    <dbReference type="NCBI Taxonomy" id="667019"/>
    <lineage>
        <taxon>Bacteria</taxon>
        <taxon>Pseudomonadati</taxon>
        <taxon>Pseudomonadota</taxon>
        <taxon>Betaproteobacteria</taxon>
        <taxon>Burkholderiales</taxon>
        <taxon>Comamonadaceae</taxon>
        <taxon>Curvibacter</taxon>
    </lineage>
</organism>
<sequence length="299" mass="33510">MNSQLAMKAHQPMNTPESLTLTTRDGYTLQALRYTAVGPLRGHLVVAGATGVPQLFYKNFALFAAQQGYTTLTVDYRGIGLSKPAALRGFQMDYLDWAFHDVAAAVDAMADDTVPLFMVGHSFGGHAFGLLPNHDKVARFYTFATGAGWHGWMPRAEQFKVLLMWHVIGPLLTRWKGYLAWSKLQMGEDLPLGVYRDWKRWCKFPRYFFDDPGMPHVAGLFGRVRTPIIAANATDDLWAPPASRDAFMAAYSNTTVSKVDIHPGQQGIGPIGHMGYFRKQAQPLWSDVLRWFGEHQTSR</sequence>
<dbReference type="InterPro" id="IPR029058">
    <property type="entry name" value="AB_hydrolase_fold"/>
</dbReference>
<dbReference type="Gene3D" id="3.40.50.1820">
    <property type="entry name" value="alpha/beta hydrolase"/>
    <property type="match status" value="1"/>
</dbReference>
<proteinExistence type="predicted"/>
<dbReference type="EMBL" id="FN543104">
    <property type="protein sequence ID" value="CBA28970.1"/>
    <property type="molecule type" value="Genomic_DNA"/>
</dbReference>
<name>C9YA28_CURXX</name>